<dbReference type="Proteomes" id="UP001472677">
    <property type="component" value="Unassembled WGS sequence"/>
</dbReference>
<name>A0ABR2BFP4_9ROSI</name>
<proteinExistence type="predicted"/>
<comment type="caution">
    <text evidence="2">The sequence shown here is derived from an EMBL/GenBank/DDBJ whole genome shotgun (WGS) entry which is preliminary data.</text>
</comment>
<evidence type="ECO:0000256" key="1">
    <source>
        <dbReference type="SAM" id="MobiDB-lite"/>
    </source>
</evidence>
<evidence type="ECO:0000313" key="3">
    <source>
        <dbReference type="Proteomes" id="UP001472677"/>
    </source>
</evidence>
<gene>
    <name evidence="2" type="ORF">V6N12_000077</name>
</gene>
<accession>A0ABR2BFP4</accession>
<keyword evidence="3" id="KW-1185">Reference proteome</keyword>
<reference evidence="2 3" key="1">
    <citation type="journal article" date="2024" name="G3 (Bethesda)">
        <title>Genome assembly of Hibiscus sabdariffa L. provides insights into metabolisms of medicinal natural products.</title>
        <authorList>
            <person name="Kim T."/>
        </authorList>
    </citation>
    <scope>NUCLEOTIDE SEQUENCE [LARGE SCALE GENOMIC DNA]</scope>
    <source>
        <strain evidence="2">TK-2024</strain>
        <tissue evidence="2">Old leaves</tissue>
    </source>
</reference>
<sequence length="98" mass="11490">METATNYGSWPRQRPRLRGDRSNRERLDDVFIPGLYWRAIPVRDREQDSKRAYLCSLLLHQARKFKDNCRKNEMHRGPSFCCGMLLRFTDSQGASGPT</sequence>
<dbReference type="EMBL" id="JBBPBM010000121">
    <property type="protein sequence ID" value="KAK8505924.1"/>
    <property type="molecule type" value="Genomic_DNA"/>
</dbReference>
<evidence type="ECO:0000313" key="2">
    <source>
        <dbReference type="EMBL" id="KAK8505924.1"/>
    </source>
</evidence>
<organism evidence="2 3">
    <name type="scientific">Hibiscus sabdariffa</name>
    <name type="common">roselle</name>
    <dbReference type="NCBI Taxonomy" id="183260"/>
    <lineage>
        <taxon>Eukaryota</taxon>
        <taxon>Viridiplantae</taxon>
        <taxon>Streptophyta</taxon>
        <taxon>Embryophyta</taxon>
        <taxon>Tracheophyta</taxon>
        <taxon>Spermatophyta</taxon>
        <taxon>Magnoliopsida</taxon>
        <taxon>eudicotyledons</taxon>
        <taxon>Gunneridae</taxon>
        <taxon>Pentapetalae</taxon>
        <taxon>rosids</taxon>
        <taxon>malvids</taxon>
        <taxon>Malvales</taxon>
        <taxon>Malvaceae</taxon>
        <taxon>Malvoideae</taxon>
        <taxon>Hibiscus</taxon>
    </lineage>
</organism>
<protein>
    <submittedName>
        <fullName evidence="2">Uncharacterized protein</fullName>
    </submittedName>
</protein>
<feature type="region of interest" description="Disordered" evidence="1">
    <location>
        <begin position="1"/>
        <end position="22"/>
    </location>
</feature>